<keyword evidence="1" id="KW-0812">Transmembrane</keyword>
<accession>A0A9P7D292</accession>
<organism evidence="2 3">
    <name type="scientific">Suillus placidus</name>
    <dbReference type="NCBI Taxonomy" id="48579"/>
    <lineage>
        <taxon>Eukaryota</taxon>
        <taxon>Fungi</taxon>
        <taxon>Dikarya</taxon>
        <taxon>Basidiomycota</taxon>
        <taxon>Agaricomycotina</taxon>
        <taxon>Agaricomycetes</taxon>
        <taxon>Agaricomycetidae</taxon>
        <taxon>Boletales</taxon>
        <taxon>Suillineae</taxon>
        <taxon>Suillaceae</taxon>
        <taxon>Suillus</taxon>
    </lineage>
</organism>
<keyword evidence="1" id="KW-1133">Transmembrane helix</keyword>
<keyword evidence="1" id="KW-0472">Membrane</keyword>
<keyword evidence="3" id="KW-1185">Reference proteome</keyword>
<sequence length="276" mass="30902">MALLSALSYSEPGLPHFSWNAEMTVVSIDRFHIPLQTFKNSVNSLLNDLKAKMDELFQGCQWDDILLHIDSHTDPNNPGNWFTDRPQSADQKTSVFSFKENGWHKYQGRLLEHLAKDASLFSRVKGEYVVNAGNVWEWIAVLNELSSIMFYCVASTWGGGACGTECDHLKFQVNGQGDRQIFILNGLLTISTTYIKTASIQGHGKLIAHCPSHSMSRLLLVVLGVIYPAAAELATFVISVSKARSYLSYVFLYDGTPMNTHNFSQSIGAITQWYLR</sequence>
<dbReference type="EMBL" id="JABBWD010000020">
    <property type="protein sequence ID" value="KAG1777585.1"/>
    <property type="molecule type" value="Genomic_DNA"/>
</dbReference>
<evidence type="ECO:0000313" key="2">
    <source>
        <dbReference type="EMBL" id="KAG1777585.1"/>
    </source>
</evidence>
<evidence type="ECO:0000313" key="3">
    <source>
        <dbReference type="Proteomes" id="UP000714275"/>
    </source>
</evidence>
<gene>
    <name evidence="2" type="ORF">EV702DRAFT_1197204</name>
</gene>
<comment type="caution">
    <text evidence="2">The sequence shown here is derived from an EMBL/GenBank/DDBJ whole genome shotgun (WGS) entry which is preliminary data.</text>
</comment>
<dbReference type="AlphaFoldDB" id="A0A9P7D292"/>
<reference evidence="2" key="1">
    <citation type="journal article" date="2020" name="New Phytol.">
        <title>Comparative genomics reveals dynamic genome evolution in host specialist ectomycorrhizal fungi.</title>
        <authorList>
            <person name="Lofgren L.A."/>
            <person name="Nguyen N.H."/>
            <person name="Vilgalys R."/>
            <person name="Ruytinx J."/>
            <person name="Liao H.L."/>
            <person name="Branco S."/>
            <person name="Kuo A."/>
            <person name="LaButti K."/>
            <person name="Lipzen A."/>
            <person name="Andreopoulos W."/>
            <person name="Pangilinan J."/>
            <person name="Riley R."/>
            <person name="Hundley H."/>
            <person name="Na H."/>
            <person name="Barry K."/>
            <person name="Grigoriev I.V."/>
            <person name="Stajich J.E."/>
            <person name="Kennedy P.G."/>
        </authorList>
    </citation>
    <scope>NUCLEOTIDE SEQUENCE</scope>
    <source>
        <strain evidence="2">DOB743</strain>
    </source>
</reference>
<feature type="transmembrane region" description="Helical" evidence="1">
    <location>
        <begin position="218"/>
        <end position="238"/>
    </location>
</feature>
<name>A0A9P7D292_9AGAM</name>
<protein>
    <submittedName>
        <fullName evidence="2">Uncharacterized protein</fullName>
    </submittedName>
</protein>
<dbReference type="OrthoDB" id="2692163at2759"/>
<proteinExistence type="predicted"/>
<dbReference type="Proteomes" id="UP000714275">
    <property type="component" value="Unassembled WGS sequence"/>
</dbReference>
<evidence type="ECO:0000256" key="1">
    <source>
        <dbReference type="SAM" id="Phobius"/>
    </source>
</evidence>